<organism evidence="3 4">
    <name type="scientific">Candidatus Dactylopiibacterium carminicum</name>
    <dbReference type="NCBI Taxonomy" id="857335"/>
    <lineage>
        <taxon>Bacteria</taxon>
        <taxon>Pseudomonadati</taxon>
        <taxon>Pseudomonadota</taxon>
        <taxon>Betaproteobacteria</taxon>
        <taxon>Rhodocyclales</taxon>
        <taxon>Rhodocyclaceae</taxon>
        <taxon>Candidatus Dactylopiibacterium</taxon>
    </lineage>
</organism>
<dbReference type="EMBL" id="NMRN01000111">
    <property type="protein sequence ID" value="PAS91291.1"/>
    <property type="molecule type" value="Genomic_DNA"/>
</dbReference>
<dbReference type="Gene3D" id="3.60.40.10">
    <property type="entry name" value="PPM-type phosphatase domain"/>
    <property type="match status" value="1"/>
</dbReference>
<evidence type="ECO:0000313" key="2">
    <source>
        <dbReference type="EMBL" id="KAF7597678.1"/>
    </source>
</evidence>
<dbReference type="OrthoDB" id="9813903at2"/>
<dbReference type="Proteomes" id="UP000623509">
    <property type="component" value="Unassembled WGS sequence"/>
</dbReference>
<keyword evidence="5" id="KW-1185">Reference proteome</keyword>
<evidence type="ECO:0000313" key="5">
    <source>
        <dbReference type="Proteomes" id="UP000623509"/>
    </source>
</evidence>
<evidence type="ECO:0000259" key="1">
    <source>
        <dbReference type="Pfam" id="PF07228"/>
    </source>
</evidence>
<protein>
    <recommendedName>
        <fullName evidence="1">PPM-type phosphatase domain-containing protein</fullName>
    </recommendedName>
</protein>
<proteinExistence type="predicted"/>
<reference evidence="3 4" key="2">
    <citation type="submission" date="2017-07" db="EMBL/GenBank/DDBJ databases">
        <title>Candidatus Dactylopiibacterium carminicum, a nitrogen-fixing symbiont of the cochineal insect Dactylopius coccus and Dactylopius opuntiae (Hemiptera: Coccoidea: Dactylopiidae).</title>
        <authorList>
            <person name="Vera A."/>
        </authorList>
    </citation>
    <scope>NUCLEOTIDE SEQUENCE [LARGE SCALE GENOMIC DNA]</scope>
    <source>
        <strain evidence="3 4">NFDCM</strain>
    </source>
</reference>
<feature type="domain" description="PPM-type phosphatase" evidence="1">
    <location>
        <begin position="3"/>
        <end position="114"/>
    </location>
</feature>
<evidence type="ECO:0000313" key="4">
    <source>
        <dbReference type="Proteomes" id="UP000216107"/>
    </source>
</evidence>
<dbReference type="Proteomes" id="UP000216107">
    <property type="component" value="Unassembled WGS sequence"/>
</dbReference>
<gene>
    <name evidence="2" type="ORF">BGI27_17525</name>
    <name evidence="3" type="ORF">CGU29_17255</name>
</gene>
<sequence length="116" mass="12270">MGGVPDILEIDALGQVVHRYPSNHLSLGVDSLVAGAISITELHWPQMGGQLLLSSDGVIEAVSDDGRTFGYEGVIGALAGSHPRERLAVLQQALRRHLDAQAGHDDISMLLLDLPG</sequence>
<dbReference type="AlphaFoldDB" id="A0A272EME8"/>
<dbReference type="InterPro" id="IPR001932">
    <property type="entry name" value="PPM-type_phosphatase-like_dom"/>
</dbReference>
<comment type="caution">
    <text evidence="3">The sequence shown here is derived from an EMBL/GenBank/DDBJ whole genome shotgun (WGS) entry which is preliminary data.</text>
</comment>
<dbReference type="EMBL" id="MDUX01000114">
    <property type="protein sequence ID" value="KAF7597678.1"/>
    <property type="molecule type" value="Genomic_DNA"/>
</dbReference>
<accession>A0A272EME8</accession>
<reference evidence="2 5" key="1">
    <citation type="submission" date="2016-08" db="EMBL/GenBank/DDBJ databases">
        <title>Candidatus Dactylopiibacterium carminicum genome sequence.</title>
        <authorList>
            <person name="Ramirez-Puebla S.T."/>
            <person name="Ormeno-Orrillo E."/>
            <person name="Vera-Ponce De Leon A."/>
            <person name="Luis L."/>
            <person name="Sanchez-Flores A."/>
            <person name="Monica R."/>
            <person name="Martinez-Romero E."/>
        </authorList>
    </citation>
    <scope>NUCLEOTIDE SEQUENCE [LARGE SCALE GENOMIC DNA]</scope>
    <source>
        <strain evidence="2">END1</strain>
    </source>
</reference>
<name>A0A272EME8_9RHOO</name>
<dbReference type="InterPro" id="IPR036457">
    <property type="entry name" value="PPM-type-like_dom_sf"/>
</dbReference>
<dbReference type="Pfam" id="PF07228">
    <property type="entry name" value="SpoIIE"/>
    <property type="match status" value="1"/>
</dbReference>
<evidence type="ECO:0000313" key="3">
    <source>
        <dbReference type="EMBL" id="PAS91291.1"/>
    </source>
</evidence>